<dbReference type="Pfam" id="PF01336">
    <property type="entry name" value="tRNA_anti-codon"/>
    <property type="match status" value="1"/>
</dbReference>
<evidence type="ECO:0000259" key="10">
    <source>
        <dbReference type="PROSITE" id="PS50862"/>
    </source>
</evidence>
<comment type="subunit">
    <text evidence="7">Homodimer.</text>
</comment>
<dbReference type="HAMAP" id="MF_00252">
    <property type="entry name" value="Lys_tRNA_synth_class2"/>
    <property type="match status" value="1"/>
</dbReference>
<dbReference type="AlphaFoldDB" id="A0A1I0EWY5"/>
<dbReference type="PRINTS" id="PR00982">
    <property type="entry name" value="TRNASYNTHLYS"/>
</dbReference>
<dbReference type="InterPro" id="IPR004365">
    <property type="entry name" value="NA-bd_OB_tRNA"/>
</dbReference>
<dbReference type="EMBL" id="FOIE01000005">
    <property type="protein sequence ID" value="SET50015.1"/>
    <property type="molecule type" value="Genomic_DNA"/>
</dbReference>
<dbReference type="NCBIfam" id="TIGR00499">
    <property type="entry name" value="lysS_bact"/>
    <property type="match status" value="1"/>
</dbReference>
<keyword evidence="7" id="KW-0648">Protein biosynthesis</keyword>
<dbReference type="SUPFAM" id="SSF50249">
    <property type="entry name" value="Nucleic acid-binding proteins"/>
    <property type="match status" value="1"/>
</dbReference>
<keyword evidence="7 8" id="KW-0460">Magnesium</keyword>
<dbReference type="SUPFAM" id="SSF55681">
    <property type="entry name" value="Class II aaRS and biotin synthetases"/>
    <property type="match status" value="1"/>
</dbReference>
<dbReference type="InterPro" id="IPR004364">
    <property type="entry name" value="Aa-tRNA-synt_II"/>
</dbReference>
<protein>
    <recommendedName>
        <fullName evidence="7">Lysine--tRNA ligase</fullName>
        <ecNumber evidence="7">6.1.1.6</ecNumber>
    </recommendedName>
    <alternativeName>
        <fullName evidence="7">Lysyl-tRNA synthetase</fullName>
        <shortName evidence="7">LysRS</shortName>
    </alternativeName>
</protein>
<feature type="domain" description="Aminoacyl-transfer RNA synthetases class-II family profile" evidence="10">
    <location>
        <begin position="175"/>
        <end position="525"/>
    </location>
</feature>
<comment type="catalytic activity">
    <reaction evidence="6 7 8">
        <text>tRNA(Lys) + L-lysine + ATP = L-lysyl-tRNA(Lys) + AMP + diphosphate</text>
        <dbReference type="Rhea" id="RHEA:20792"/>
        <dbReference type="Rhea" id="RHEA-COMP:9696"/>
        <dbReference type="Rhea" id="RHEA-COMP:9697"/>
        <dbReference type="ChEBI" id="CHEBI:30616"/>
        <dbReference type="ChEBI" id="CHEBI:32551"/>
        <dbReference type="ChEBI" id="CHEBI:33019"/>
        <dbReference type="ChEBI" id="CHEBI:78442"/>
        <dbReference type="ChEBI" id="CHEBI:78529"/>
        <dbReference type="ChEBI" id="CHEBI:456215"/>
        <dbReference type="EC" id="6.1.1.6"/>
    </reaction>
</comment>
<evidence type="ECO:0000256" key="1">
    <source>
        <dbReference type="ARBA" id="ARBA00022598"/>
    </source>
</evidence>
<gene>
    <name evidence="7" type="primary">lysS</name>
    <name evidence="11" type="ORF">SAMN04488546_2632</name>
</gene>
<dbReference type="InterPro" id="IPR018149">
    <property type="entry name" value="Lys-tRNA-synth_II_C"/>
</dbReference>
<comment type="cofactor">
    <cofactor evidence="7 8">
        <name>Mg(2+)</name>
        <dbReference type="ChEBI" id="CHEBI:18420"/>
    </cofactor>
    <text evidence="7 8">Binds 3 Mg(2+) ions per subunit.</text>
</comment>
<dbReference type="InterPro" id="IPR012340">
    <property type="entry name" value="NA-bd_OB-fold"/>
</dbReference>
<keyword evidence="12" id="KW-1185">Reference proteome</keyword>
<dbReference type="GO" id="GO:0006430">
    <property type="term" value="P:lysyl-tRNA aminoacylation"/>
    <property type="evidence" value="ECO:0007669"/>
    <property type="project" value="UniProtKB-UniRule"/>
</dbReference>
<evidence type="ECO:0000256" key="6">
    <source>
        <dbReference type="ARBA" id="ARBA00048573"/>
    </source>
</evidence>
<keyword evidence="1 7" id="KW-0436">Ligase</keyword>
<dbReference type="InterPro" id="IPR044136">
    <property type="entry name" value="Lys-tRNA-ligase_II_N"/>
</dbReference>
<keyword evidence="7" id="KW-0963">Cytoplasm</keyword>
<dbReference type="PANTHER" id="PTHR42918">
    <property type="entry name" value="LYSYL-TRNA SYNTHETASE"/>
    <property type="match status" value="1"/>
</dbReference>
<feature type="binding site" evidence="7">
    <location>
        <position position="438"/>
    </location>
    <ligand>
        <name>Mg(2+)</name>
        <dbReference type="ChEBI" id="CHEBI:18420"/>
        <label>1</label>
    </ligand>
</feature>
<comment type="similarity">
    <text evidence="7">Belongs to the class-II aminoacyl-tRNA synthetase family.</text>
</comment>
<dbReference type="EC" id="6.1.1.6" evidence="7"/>
<keyword evidence="5 7" id="KW-0030">Aminoacyl-tRNA synthetase</keyword>
<dbReference type="RefSeq" id="WP_091444803.1">
    <property type="nucleotide sequence ID" value="NZ_FOIE01000005.1"/>
</dbReference>
<evidence type="ECO:0000256" key="3">
    <source>
        <dbReference type="ARBA" id="ARBA00022741"/>
    </source>
</evidence>
<dbReference type="NCBIfam" id="NF001756">
    <property type="entry name" value="PRK00484.1"/>
    <property type="match status" value="1"/>
</dbReference>
<comment type="subcellular location">
    <subcellularLocation>
        <location evidence="7">Cytoplasm</location>
    </subcellularLocation>
</comment>
<evidence type="ECO:0000256" key="2">
    <source>
        <dbReference type="ARBA" id="ARBA00022723"/>
    </source>
</evidence>
<accession>A0A1I0EWY5</accession>
<dbReference type="OrthoDB" id="9801152at2"/>
<dbReference type="Pfam" id="PF00152">
    <property type="entry name" value="tRNA-synt_2"/>
    <property type="match status" value="1"/>
</dbReference>
<dbReference type="InterPro" id="IPR002313">
    <property type="entry name" value="Lys-tRNA-ligase_II"/>
</dbReference>
<feature type="region of interest" description="Disordered" evidence="9">
    <location>
        <begin position="1"/>
        <end position="43"/>
    </location>
</feature>
<dbReference type="InterPro" id="IPR006195">
    <property type="entry name" value="aa-tRNA-synth_II"/>
</dbReference>
<organism evidence="11 12">
    <name type="scientific">Geodermatophilus poikilotrophus</name>
    <dbReference type="NCBI Taxonomy" id="1333667"/>
    <lineage>
        <taxon>Bacteria</taxon>
        <taxon>Bacillati</taxon>
        <taxon>Actinomycetota</taxon>
        <taxon>Actinomycetes</taxon>
        <taxon>Geodermatophilales</taxon>
        <taxon>Geodermatophilaceae</taxon>
        <taxon>Geodermatophilus</taxon>
    </lineage>
</organism>
<dbReference type="GO" id="GO:0000049">
    <property type="term" value="F:tRNA binding"/>
    <property type="evidence" value="ECO:0007669"/>
    <property type="project" value="TreeGrafter"/>
</dbReference>
<dbReference type="CDD" id="cd04322">
    <property type="entry name" value="LysRS_N"/>
    <property type="match status" value="1"/>
</dbReference>
<dbReference type="GO" id="GO:0000287">
    <property type="term" value="F:magnesium ion binding"/>
    <property type="evidence" value="ECO:0007669"/>
    <property type="project" value="UniProtKB-UniRule"/>
</dbReference>
<feature type="binding site" evidence="7">
    <location>
        <position position="445"/>
    </location>
    <ligand>
        <name>Mg(2+)</name>
        <dbReference type="ChEBI" id="CHEBI:18420"/>
        <label>2</label>
    </ligand>
</feature>
<keyword evidence="2 7" id="KW-0479">Metal-binding</keyword>
<sequence length="528" mass="58452">MTEVPPPDDSRSPTGTAARDERGAERGAESGTVPPPDDELPEQLRVRRAKLDRMREAGVDPYPVAVARTTTLAEVRAEHPDLEPDTMTGDRAGVTGRVIFVRNTGKLCFATLREGDAELQVMLSLDRVGEESLAAWKADIDLGDHVFVEGEVGTSRRGELSVFADSWQLTAKALRPLPVAHKPMSEELRVRRRYVDLIVRDEARRTVRQRATVMSTLRRELVGRGYLEVETPMLQTVHGGAAARPFRTHMNAFDLDLYLRIAPELFLKRCIVGGLERVFEINRNFRNEGVDSTHSPEFAMLEAYQAHADYQVMATLTRELTQECCAALFGDHVARHNDGTEIDLSGEWRQAPLHALVSEAVGEEVTPGTPLETLRALAARHDVGVDPAWIPGKVVEELFEALVQDSLQEPTFVVDYPLDTSPLTRAHRSQPGLAEKWDLYIAGVERATAYSELVDPVAQRERLVAQAVLAAEGDPEAMAFDEDFLEALEYGMPPTGGMGMGMDRLMMTLTGLGIRETILFPLVRPLSS</sequence>
<proteinExistence type="inferred from homology"/>
<keyword evidence="3 7" id="KW-0547">Nucleotide-binding</keyword>
<evidence type="ECO:0000256" key="5">
    <source>
        <dbReference type="ARBA" id="ARBA00023146"/>
    </source>
</evidence>
<dbReference type="InterPro" id="IPR045864">
    <property type="entry name" value="aa-tRNA-synth_II/BPL/LPL"/>
</dbReference>
<dbReference type="GO" id="GO:0005829">
    <property type="term" value="C:cytosol"/>
    <property type="evidence" value="ECO:0007669"/>
    <property type="project" value="TreeGrafter"/>
</dbReference>
<evidence type="ECO:0000313" key="11">
    <source>
        <dbReference type="EMBL" id="SET50015.1"/>
    </source>
</evidence>
<dbReference type="Gene3D" id="2.40.50.140">
    <property type="entry name" value="Nucleic acid-binding proteins"/>
    <property type="match status" value="1"/>
</dbReference>
<dbReference type="Gene3D" id="3.30.930.10">
    <property type="entry name" value="Bira Bifunctional Protein, Domain 2"/>
    <property type="match status" value="1"/>
</dbReference>
<name>A0A1I0EWY5_9ACTN</name>
<evidence type="ECO:0000256" key="9">
    <source>
        <dbReference type="SAM" id="MobiDB-lite"/>
    </source>
</evidence>
<evidence type="ECO:0000256" key="7">
    <source>
        <dbReference type="HAMAP-Rule" id="MF_00252"/>
    </source>
</evidence>
<dbReference type="PANTHER" id="PTHR42918:SF15">
    <property type="entry name" value="LYSINE--TRNA LIGASE, CHLOROPLASTIC_MITOCHONDRIAL"/>
    <property type="match status" value="1"/>
</dbReference>
<keyword evidence="4 7" id="KW-0067">ATP-binding</keyword>
<dbReference type="GO" id="GO:0004824">
    <property type="term" value="F:lysine-tRNA ligase activity"/>
    <property type="evidence" value="ECO:0007669"/>
    <property type="project" value="UniProtKB-UniRule"/>
</dbReference>
<dbReference type="Proteomes" id="UP000198507">
    <property type="component" value="Unassembled WGS sequence"/>
</dbReference>
<feature type="binding site" evidence="7">
    <location>
        <position position="445"/>
    </location>
    <ligand>
        <name>Mg(2+)</name>
        <dbReference type="ChEBI" id="CHEBI:18420"/>
        <label>1</label>
    </ligand>
</feature>
<reference evidence="12" key="1">
    <citation type="submission" date="2016-10" db="EMBL/GenBank/DDBJ databases">
        <authorList>
            <person name="Varghese N."/>
            <person name="Submissions S."/>
        </authorList>
    </citation>
    <scope>NUCLEOTIDE SEQUENCE [LARGE SCALE GENOMIC DNA]</scope>
    <source>
        <strain evidence="12">DSM 44209</strain>
    </source>
</reference>
<evidence type="ECO:0000256" key="8">
    <source>
        <dbReference type="RuleBase" id="RU000336"/>
    </source>
</evidence>
<evidence type="ECO:0000256" key="4">
    <source>
        <dbReference type="ARBA" id="ARBA00022840"/>
    </source>
</evidence>
<dbReference type="GO" id="GO:0005524">
    <property type="term" value="F:ATP binding"/>
    <property type="evidence" value="ECO:0007669"/>
    <property type="project" value="UniProtKB-UniRule"/>
</dbReference>
<evidence type="ECO:0000313" key="12">
    <source>
        <dbReference type="Proteomes" id="UP000198507"/>
    </source>
</evidence>
<feature type="compositionally biased region" description="Basic and acidic residues" evidence="9">
    <location>
        <begin position="18"/>
        <end position="28"/>
    </location>
</feature>
<dbReference type="PROSITE" id="PS50862">
    <property type="entry name" value="AA_TRNA_LIGASE_II"/>
    <property type="match status" value="1"/>
</dbReference>